<gene>
    <name evidence="1" type="ORF">PMG11_01906</name>
</gene>
<reference evidence="2" key="1">
    <citation type="journal article" date="2015" name="Genome Announc.">
        <title>Draft genome sequence of the fungus Penicillium brasilianum MG11.</title>
        <authorList>
            <person name="Horn F."/>
            <person name="Linde J."/>
            <person name="Mattern D.J."/>
            <person name="Walther G."/>
            <person name="Guthke R."/>
            <person name="Brakhage A.A."/>
            <person name="Valiante V."/>
        </authorList>
    </citation>
    <scope>NUCLEOTIDE SEQUENCE [LARGE SCALE GENOMIC DNA]</scope>
    <source>
        <strain evidence="2">MG11</strain>
    </source>
</reference>
<dbReference type="OrthoDB" id="10408405at2759"/>
<protein>
    <submittedName>
        <fullName evidence="1">Uncharacterized protein</fullName>
    </submittedName>
</protein>
<evidence type="ECO:0000313" key="2">
    <source>
        <dbReference type="Proteomes" id="UP000042958"/>
    </source>
</evidence>
<dbReference type="EMBL" id="CDHK01000002">
    <property type="protein sequence ID" value="CEJ55658.1"/>
    <property type="molecule type" value="Genomic_DNA"/>
</dbReference>
<organism evidence="1 2">
    <name type="scientific">Penicillium brasilianum</name>
    <dbReference type="NCBI Taxonomy" id="104259"/>
    <lineage>
        <taxon>Eukaryota</taxon>
        <taxon>Fungi</taxon>
        <taxon>Dikarya</taxon>
        <taxon>Ascomycota</taxon>
        <taxon>Pezizomycotina</taxon>
        <taxon>Eurotiomycetes</taxon>
        <taxon>Eurotiomycetidae</taxon>
        <taxon>Eurotiales</taxon>
        <taxon>Aspergillaceae</taxon>
        <taxon>Penicillium</taxon>
    </lineage>
</organism>
<dbReference type="Proteomes" id="UP000042958">
    <property type="component" value="Unassembled WGS sequence"/>
</dbReference>
<evidence type="ECO:0000313" key="1">
    <source>
        <dbReference type="EMBL" id="CEJ55658.1"/>
    </source>
</evidence>
<dbReference type="AlphaFoldDB" id="A0A0F7TKW3"/>
<keyword evidence="2" id="KW-1185">Reference proteome</keyword>
<proteinExistence type="predicted"/>
<sequence>MPPHFSFSFLLSCQSTKGRIQERSRTVNNDPHMEQPRDRTTIVSEAEVSGDQLQDLQREAERYRRATIAFIESIRRCNDEELQDLLGSIRNSKSVAEAIHIFLDPEDR</sequence>
<name>A0A0F7TKW3_PENBI</name>
<accession>A0A0F7TKW3</accession>